<dbReference type="Gene3D" id="1.10.287.1490">
    <property type="match status" value="1"/>
</dbReference>
<keyword evidence="2" id="KW-0812">Transmembrane</keyword>
<gene>
    <name evidence="3" type="ORF">SMAX5B_015658</name>
</gene>
<name>A0A2U9CY31_SCOMX</name>
<accession>A0A2U9CY31</accession>
<keyword evidence="2" id="KW-0472">Membrane</keyword>
<proteinExistence type="predicted"/>
<dbReference type="EMBL" id="CP026264">
    <property type="protein sequence ID" value="AWP21531.1"/>
    <property type="molecule type" value="Genomic_DNA"/>
</dbReference>
<sequence length="174" mass="19772">MRFQWILSVFSILISMGLLVVIAGQYQELFKWAEQSARLQKQLKKLDDRVTNEYYFKASLEKMLARAKTSLTEMEPAVTQLGPELEKRRTERDACQSDTKTKKDELAEKEKALTDTEATLKSESDAWNQEIVTLKAQLTGISPICDHVKTSSRTQAEKLCDFSTTMATTPLTTI</sequence>
<evidence type="ECO:0000313" key="3">
    <source>
        <dbReference type="EMBL" id="AWP21531.1"/>
    </source>
</evidence>
<keyword evidence="2" id="KW-1133">Transmembrane helix</keyword>
<evidence type="ECO:0000256" key="1">
    <source>
        <dbReference type="SAM" id="MobiDB-lite"/>
    </source>
</evidence>
<organism evidence="3 4">
    <name type="scientific">Scophthalmus maximus</name>
    <name type="common">Turbot</name>
    <name type="synonym">Psetta maxima</name>
    <dbReference type="NCBI Taxonomy" id="52904"/>
    <lineage>
        <taxon>Eukaryota</taxon>
        <taxon>Metazoa</taxon>
        <taxon>Chordata</taxon>
        <taxon>Craniata</taxon>
        <taxon>Vertebrata</taxon>
        <taxon>Euteleostomi</taxon>
        <taxon>Actinopterygii</taxon>
        <taxon>Neopterygii</taxon>
        <taxon>Teleostei</taxon>
        <taxon>Neoteleostei</taxon>
        <taxon>Acanthomorphata</taxon>
        <taxon>Carangaria</taxon>
        <taxon>Pleuronectiformes</taxon>
        <taxon>Pleuronectoidei</taxon>
        <taxon>Scophthalmidae</taxon>
        <taxon>Scophthalmus</taxon>
    </lineage>
</organism>
<feature type="transmembrane region" description="Helical" evidence="2">
    <location>
        <begin position="6"/>
        <end position="26"/>
    </location>
</feature>
<feature type="compositionally biased region" description="Basic and acidic residues" evidence="1">
    <location>
        <begin position="84"/>
        <end position="110"/>
    </location>
</feature>
<reference evidence="3 4" key="1">
    <citation type="submission" date="2017-12" db="EMBL/GenBank/DDBJ databases">
        <title>Integrating genomic resources of turbot (Scophthalmus maximus) in depth evaluation of genetic and physical mapping variation across individuals.</title>
        <authorList>
            <person name="Martinez P."/>
        </authorList>
    </citation>
    <scope>NUCLEOTIDE SEQUENCE [LARGE SCALE GENOMIC DNA]</scope>
</reference>
<evidence type="ECO:0000313" key="4">
    <source>
        <dbReference type="Proteomes" id="UP000246464"/>
    </source>
</evidence>
<protein>
    <submittedName>
        <fullName evidence="3">Putative E3 ubiquitin-protein ligase bre1-like</fullName>
    </submittedName>
</protein>
<dbReference type="AlphaFoldDB" id="A0A2U9CY31"/>
<feature type="region of interest" description="Disordered" evidence="1">
    <location>
        <begin position="81"/>
        <end position="110"/>
    </location>
</feature>
<dbReference type="Proteomes" id="UP000246464">
    <property type="component" value="Chromosome 22"/>
</dbReference>
<evidence type="ECO:0000256" key="2">
    <source>
        <dbReference type="SAM" id="Phobius"/>
    </source>
</evidence>
<keyword evidence="4" id="KW-1185">Reference proteome</keyword>